<dbReference type="Proteomes" id="UP000887013">
    <property type="component" value="Unassembled WGS sequence"/>
</dbReference>
<proteinExistence type="predicted"/>
<comment type="caution">
    <text evidence="1">The sequence shown here is derived from an EMBL/GenBank/DDBJ whole genome shotgun (WGS) entry which is preliminary data.</text>
</comment>
<accession>A0A8X6MLK8</accession>
<gene>
    <name evidence="1" type="ORF">NPIL_697701</name>
</gene>
<reference evidence="1" key="1">
    <citation type="submission" date="2020-08" db="EMBL/GenBank/DDBJ databases">
        <title>Multicomponent nature underlies the extraordinary mechanical properties of spider dragline silk.</title>
        <authorList>
            <person name="Kono N."/>
            <person name="Nakamura H."/>
            <person name="Mori M."/>
            <person name="Yoshida Y."/>
            <person name="Ohtoshi R."/>
            <person name="Malay A.D."/>
            <person name="Moran D.A.P."/>
            <person name="Tomita M."/>
            <person name="Numata K."/>
            <person name="Arakawa K."/>
        </authorList>
    </citation>
    <scope>NUCLEOTIDE SEQUENCE</scope>
</reference>
<name>A0A8X6MLK8_NEPPI</name>
<protein>
    <submittedName>
        <fullName evidence="1">Uncharacterized protein</fullName>
    </submittedName>
</protein>
<evidence type="ECO:0000313" key="2">
    <source>
        <dbReference type="Proteomes" id="UP000887013"/>
    </source>
</evidence>
<dbReference type="EMBL" id="BMAW01048204">
    <property type="protein sequence ID" value="GFS64634.1"/>
    <property type="molecule type" value="Genomic_DNA"/>
</dbReference>
<keyword evidence="2" id="KW-1185">Reference proteome</keyword>
<sequence length="97" mass="10777">MVVYFFKFKLLTLPLDTGILWSSAPRMKRNSSFNTIEVNMQAAMMIGYDTTLDDSDVAGLKTDAIKTATCHGAMHRRGAMHPRGAIKFSIARSIAHE</sequence>
<evidence type="ECO:0000313" key="1">
    <source>
        <dbReference type="EMBL" id="GFS64634.1"/>
    </source>
</evidence>
<organism evidence="1 2">
    <name type="scientific">Nephila pilipes</name>
    <name type="common">Giant wood spider</name>
    <name type="synonym">Nephila maculata</name>
    <dbReference type="NCBI Taxonomy" id="299642"/>
    <lineage>
        <taxon>Eukaryota</taxon>
        <taxon>Metazoa</taxon>
        <taxon>Ecdysozoa</taxon>
        <taxon>Arthropoda</taxon>
        <taxon>Chelicerata</taxon>
        <taxon>Arachnida</taxon>
        <taxon>Araneae</taxon>
        <taxon>Araneomorphae</taxon>
        <taxon>Entelegynae</taxon>
        <taxon>Araneoidea</taxon>
        <taxon>Nephilidae</taxon>
        <taxon>Nephila</taxon>
    </lineage>
</organism>
<dbReference type="AlphaFoldDB" id="A0A8X6MLK8"/>